<accession>A0A812GPT5</accession>
<keyword evidence="4" id="KW-1185">Reference proteome</keyword>
<evidence type="ECO:0000313" key="4">
    <source>
        <dbReference type="Proteomes" id="UP000604046"/>
    </source>
</evidence>
<organism evidence="3 4">
    <name type="scientific">Symbiodinium natans</name>
    <dbReference type="NCBI Taxonomy" id="878477"/>
    <lineage>
        <taxon>Eukaryota</taxon>
        <taxon>Sar</taxon>
        <taxon>Alveolata</taxon>
        <taxon>Dinophyceae</taxon>
        <taxon>Suessiales</taxon>
        <taxon>Symbiodiniaceae</taxon>
        <taxon>Symbiodinium</taxon>
    </lineage>
</organism>
<dbReference type="OrthoDB" id="443345at2759"/>
<reference evidence="3" key="1">
    <citation type="submission" date="2021-02" db="EMBL/GenBank/DDBJ databases">
        <authorList>
            <person name="Dougan E. K."/>
            <person name="Rhodes N."/>
            <person name="Thang M."/>
            <person name="Chan C."/>
        </authorList>
    </citation>
    <scope>NUCLEOTIDE SEQUENCE</scope>
</reference>
<dbReference type="SMART" id="SM00952">
    <property type="entry name" value="RAP"/>
    <property type="match status" value="1"/>
</dbReference>
<proteinExistence type="predicted"/>
<dbReference type="EMBL" id="CAJNDS010000038">
    <property type="protein sequence ID" value="CAE6929108.1"/>
    <property type="molecule type" value="Genomic_DNA"/>
</dbReference>
<dbReference type="Pfam" id="PF08373">
    <property type="entry name" value="RAP"/>
    <property type="match status" value="1"/>
</dbReference>
<name>A0A812GPT5_9DINO</name>
<dbReference type="PROSITE" id="PS51286">
    <property type="entry name" value="RAP"/>
    <property type="match status" value="1"/>
</dbReference>
<dbReference type="Proteomes" id="UP000604046">
    <property type="component" value="Unassembled WGS sequence"/>
</dbReference>
<gene>
    <name evidence="3" type="ORF">SNAT2548_LOCUS770</name>
</gene>
<evidence type="ECO:0000256" key="1">
    <source>
        <dbReference type="SAM" id="MobiDB-lite"/>
    </source>
</evidence>
<evidence type="ECO:0000313" key="3">
    <source>
        <dbReference type="EMBL" id="CAE6929108.1"/>
    </source>
</evidence>
<dbReference type="AlphaFoldDB" id="A0A812GPT5"/>
<feature type="domain" description="RAP" evidence="2">
    <location>
        <begin position="407"/>
        <end position="465"/>
    </location>
</feature>
<evidence type="ECO:0000259" key="2">
    <source>
        <dbReference type="PROSITE" id="PS51286"/>
    </source>
</evidence>
<dbReference type="InterPro" id="IPR013584">
    <property type="entry name" value="RAP"/>
</dbReference>
<sequence length="530" mass="60296">MPPEATASAAWQPQEAFSFSCFPFTVTGPSCVADVQAVLRQVVETGNLQEDLLWRLRGRQGLQAELAKAVGAKAAEAEEAEEVKAESQKGESAVEEMEEDSENPEDSEASEKSEMEVALAESAPVPCTATDLVATAELCMAWGLRDFSDLVKLGDRLGSVQASASELLRAGVAFSHLGVLHPPLFQGIAQALLLAWPDPFSTSDAAHLAQVFATQRFRHAKIFAQIAVCLRGGMDSMSKEEALSLLYSHAFLRLWPSEHSDMSEELWQALEEQASPSQPEGLLKLCHVQFLAQRDEVALPKVLELLERASPQLLQRPVPWQPSLRRRVLLIRSALRYLHREAYTTLPKDVQQMFRRAHRMEPDPPPKYTVLFVRKLSQALTKLKIGHVAKAVRGPFIFDIVERDRKIIYECNHFDRFYMNSTEKIASMRLQERVVKAMGYRVVQVPHWHWNKIKHRRQRIEYIRMSRYYALKDRRELAPRDAPVSDLAENELDYLGEYFFKKDMPSSPWSWFQPRYDASKRIPEPRTGTL</sequence>
<feature type="compositionally biased region" description="Acidic residues" evidence="1">
    <location>
        <begin position="93"/>
        <end position="108"/>
    </location>
</feature>
<comment type="caution">
    <text evidence="3">The sequence shown here is derived from an EMBL/GenBank/DDBJ whole genome shotgun (WGS) entry which is preliminary data.</text>
</comment>
<feature type="region of interest" description="Disordered" evidence="1">
    <location>
        <begin position="76"/>
        <end position="117"/>
    </location>
</feature>
<protein>
    <recommendedName>
        <fullName evidence="2">RAP domain-containing protein</fullName>
    </recommendedName>
</protein>